<dbReference type="Proteomes" id="UP000528734">
    <property type="component" value="Unassembled WGS sequence"/>
</dbReference>
<evidence type="ECO:0000313" key="6">
    <source>
        <dbReference type="Proteomes" id="UP000528734"/>
    </source>
</evidence>
<name>A0A7Y4H904_9BRAD</name>
<dbReference type="InterPro" id="IPR014710">
    <property type="entry name" value="RmlC-like_jellyroll"/>
</dbReference>
<evidence type="ECO:0000256" key="3">
    <source>
        <dbReference type="ARBA" id="ARBA00023163"/>
    </source>
</evidence>
<dbReference type="Pfam" id="PF13545">
    <property type="entry name" value="HTH_Crp_2"/>
    <property type="match status" value="1"/>
</dbReference>
<dbReference type="GO" id="GO:0003677">
    <property type="term" value="F:DNA binding"/>
    <property type="evidence" value="ECO:0007669"/>
    <property type="project" value="UniProtKB-KW"/>
</dbReference>
<comment type="caution">
    <text evidence="5">The sequence shown here is derived from an EMBL/GenBank/DDBJ whole genome shotgun (WGS) entry which is preliminary data.</text>
</comment>
<keyword evidence="1" id="KW-0805">Transcription regulation</keyword>
<dbReference type="EMBL" id="JAAVLW010000009">
    <property type="protein sequence ID" value="NOJ49869.1"/>
    <property type="molecule type" value="Genomic_DNA"/>
</dbReference>
<dbReference type="SUPFAM" id="SSF46785">
    <property type="entry name" value="Winged helix' DNA-binding domain"/>
    <property type="match status" value="1"/>
</dbReference>
<accession>A0A7Y4H904</accession>
<feature type="domain" description="HTH crp-type" evidence="4">
    <location>
        <begin position="147"/>
        <end position="211"/>
    </location>
</feature>
<dbReference type="GO" id="GO:0006355">
    <property type="term" value="P:regulation of DNA-templated transcription"/>
    <property type="evidence" value="ECO:0007669"/>
    <property type="project" value="InterPro"/>
</dbReference>
<evidence type="ECO:0000256" key="2">
    <source>
        <dbReference type="ARBA" id="ARBA00023125"/>
    </source>
</evidence>
<dbReference type="InterPro" id="IPR036390">
    <property type="entry name" value="WH_DNA-bd_sf"/>
</dbReference>
<sequence length="241" mass="26281">MPHGSNLLLGRLALATFARVVPHLSVVELSAAEVLAEPHRHIQRVYFPHSGIISCVVELADGGMIETGMIGNDGVFGASQALDDKVSLNLVAVQIAGRASVMAADRLRTLAGELPDFKALLTKYEQFFVAQVQQTAACNAVHDIEARTCKWLSRMHDLVGADLLMTQEFFAGMMGVRRTSVTTVAGALQAAGLISYSRGRLHVIDIEQIRKRACECDDVVRSHYQQMFPPAEADASRHRCI</sequence>
<keyword evidence="2" id="KW-0238">DNA-binding</keyword>
<dbReference type="RefSeq" id="WP_171712937.1">
    <property type="nucleotide sequence ID" value="NZ_JAAVLW010000009.1"/>
</dbReference>
<protein>
    <submittedName>
        <fullName evidence="5">Crp/Fnr family transcriptional regulator</fullName>
    </submittedName>
</protein>
<evidence type="ECO:0000313" key="5">
    <source>
        <dbReference type="EMBL" id="NOJ49869.1"/>
    </source>
</evidence>
<dbReference type="SUPFAM" id="SSF51206">
    <property type="entry name" value="cAMP-binding domain-like"/>
    <property type="match status" value="1"/>
</dbReference>
<dbReference type="AlphaFoldDB" id="A0A7Y4H904"/>
<evidence type="ECO:0000259" key="4">
    <source>
        <dbReference type="Pfam" id="PF13545"/>
    </source>
</evidence>
<reference evidence="5 6" key="1">
    <citation type="submission" date="2020-03" db="EMBL/GenBank/DDBJ databases">
        <title>Bradyrhizobium diversity isolated from nodules of Muelleranthus trifoliolatus.</title>
        <authorList>
            <person name="Klepa M."/>
            <person name="Helene L."/>
            <person name="Hungria M."/>
        </authorList>
    </citation>
    <scope>NUCLEOTIDE SEQUENCE [LARGE SCALE GENOMIC DNA]</scope>
    <source>
        <strain evidence="5 6">WSM 1744</strain>
    </source>
</reference>
<organism evidence="5 6">
    <name type="scientific">Bradyrhizobium archetypum</name>
    <dbReference type="NCBI Taxonomy" id="2721160"/>
    <lineage>
        <taxon>Bacteria</taxon>
        <taxon>Pseudomonadati</taxon>
        <taxon>Pseudomonadota</taxon>
        <taxon>Alphaproteobacteria</taxon>
        <taxon>Hyphomicrobiales</taxon>
        <taxon>Nitrobacteraceae</taxon>
        <taxon>Bradyrhizobium</taxon>
    </lineage>
</organism>
<dbReference type="InterPro" id="IPR018490">
    <property type="entry name" value="cNMP-bd_dom_sf"/>
</dbReference>
<keyword evidence="6" id="KW-1185">Reference proteome</keyword>
<dbReference type="Gene3D" id="2.60.120.10">
    <property type="entry name" value="Jelly Rolls"/>
    <property type="match status" value="1"/>
</dbReference>
<dbReference type="InterPro" id="IPR012318">
    <property type="entry name" value="HTH_CRP"/>
</dbReference>
<keyword evidence="3" id="KW-0804">Transcription</keyword>
<gene>
    <name evidence="5" type="ORF">HCN50_27085</name>
</gene>
<proteinExistence type="predicted"/>
<evidence type="ECO:0000256" key="1">
    <source>
        <dbReference type="ARBA" id="ARBA00023015"/>
    </source>
</evidence>